<dbReference type="OrthoDB" id="3199405at2"/>
<comment type="caution">
    <text evidence="2">The sequence shown here is derived from an EMBL/GenBank/DDBJ whole genome shotgun (WGS) entry which is preliminary data.</text>
</comment>
<name>A0A364VDF0_9CORY</name>
<accession>A0A364VDF0</accession>
<proteinExistence type="predicted"/>
<organism evidence="2 3">
    <name type="scientific">Corynebacterium heidelbergense</name>
    <dbReference type="NCBI Taxonomy" id="2055947"/>
    <lineage>
        <taxon>Bacteria</taxon>
        <taxon>Bacillati</taxon>
        <taxon>Actinomycetota</taxon>
        <taxon>Actinomycetes</taxon>
        <taxon>Mycobacteriales</taxon>
        <taxon>Corynebacteriaceae</taxon>
        <taxon>Corynebacterium</taxon>
    </lineage>
</organism>
<dbReference type="InterPro" id="IPR029058">
    <property type="entry name" value="AB_hydrolase_fold"/>
</dbReference>
<dbReference type="Gene3D" id="3.40.50.1820">
    <property type="entry name" value="alpha/beta hydrolase"/>
    <property type="match status" value="1"/>
</dbReference>
<protein>
    <submittedName>
        <fullName evidence="2">Carboxylesterase/lipase family protein</fullName>
    </submittedName>
</protein>
<dbReference type="RefSeq" id="WP_112768851.1">
    <property type="nucleotide sequence ID" value="NZ_CP063191.1"/>
</dbReference>
<dbReference type="InterPro" id="IPR002018">
    <property type="entry name" value="CarbesteraseB"/>
</dbReference>
<sequence length="512" mass="55228">MPMSQPVDDPRPIAITARGPVQGSVLCPGVAHWRAVPCRAEPTCTADLFSPPRSPAPWGEPLDCSSTRMGTDATISITAPRAAASAGGAPDESAAGRNRPGLYPVVVFVHGGRFEEGHGDAPWYRGEAFARSGCVLVTVNYRKRFEGFLPLSRESVPGSLAVSSREDAREGHPYFRGAEDVVFALQWIRDNIAAFGGDPANVTAMGQSAGAALVLWTLCDLRGADLINRAVVMSPGFPRTPWFRRARCAEGFLGGPLTVDHLSTLSEAQLLRAYLRFARMFPSDCAVGPYPFDPARLANVPLLIGTMQGEFLGIGVTERIDRLSSSHRALPRTLGKAITRAGLSVLGVPPERGQREGWLQAARGEPVPRPLGRAASDLTIRQWAISTLEARGSHGRTWAYEFYGGAGDSRARGTDAQHCGDLPLVFDCLSVGPVSVNLFCGPNAPERLQPLADRFHSLVANFAHGMAPDWPEYSPTSERLAKQFDMNTCAEQVVKDGFTAVRRFFPRPDPSS</sequence>
<dbReference type="Proteomes" id="UP000251047">
    <property type="component" value="Unassembled WGS sequence"/>
</dbReference>
<evidence type="ECO:0000313" key="3">
    <source>
        <dbReference type="Proteomes" id="UP000251047"/>
    </source>
</evidence>
<reference evidence="2 3" key="1">
    <citation type="journal article" date="2018" name="Syst. Appl. Microbiol.">
        <title>Corynebacterium heidelbergense sp. nov., isolated from the preen glands of Egyptian geese (Alopochen aegyptiacus).</title>
        <authorList>
            <person name="Braun M.S."/>
            <person name="Wang E."/>
            <person name="Zimmermann S."/>
            <person name="Wink M."/>
        </authorList>
    </citation>
    <scope>NUCLEOTIDE SEQUENCE [LARGE SCALE GENOMIC DNA]</scope>
    <source>
        <strain evidence="2 3">DSM 104638</strain>
    </source>
</reference>
<evidence type="ECO:0000259" key="1">
    <source>
        <dbReference type="Pfam" id="PF00135"/>
    </source>
</evidence>
<dbReference type="InterPro" id="IPR050309">
    <property type="entry name" value="Type-B_Carboxylest/Lipase"/>
</dbReference>
<feature type="domain" description="Carboxylesterase type B" evidence="1">
    <location>
        <begin position="16"/>
        <end position="242"/>
    </location>
</feature>
<dbReference type="EMBL" id="PHQP01000008">
    <property type="protein sequence ID" value="RAV34675.1"/>
    <property type="molecule type" value="Genomic_DNA"/>
</dbReference>
<dbReference type="Pfam" id="PF00135">
    <property type="entry name" value="COesterase"/>
    <property type="match status" value="1"/>
</dbReference>
<dbReference type="PANTHER" id="PTHR11559">
    <property type="entry name" value="CARBOXYLESTERASE"/>
    <property type="match status" value="1"/>
</dbReference>
<evidence type="ECO:0000313" key="2">
    <source>
        <dbReference type="EMBL" id="RAV34675.1"/>
    </source>
</evidence>
<dbReference type="SUPFAM" id="SSF53474">
    <property type="entry name" value="alpha/beta-Hydrolases"/>
    <property type="match status" value="1"/>
</dbReference>
<gene>
    <name evidence="2" type="ORF">CWC39_01990</name>
</gene>
<dbReference type="AlphaFoldDB" id="A0A364VDF0"/>